<name>R0MPI8_NOSB1</name>
<dbReference type="HOGENOM" id="CLU_134505_2_1_1"/>
<evidence type="ECO:0000313" key="11">
    <source>
        <dbReference type="Proteomes" id="UP000016927"/>
    </source>
</evidence>
<sequence length="113" mass="13201">MQTSKQKNFTKHEQTLLPYKQIDFSFSFFLPMNLLNKIDPPIDYHGQELAKKLFYLIIYLGYAISLGVGIIKSDLKYTLFAGIITVAICFVVITPSWRFYRKNPLKFVKVKNE</sequence>
<comment type="subcellular location">
    <subcellularLocation>
        <location evidence="1">Endoplasmic reticulum membrane</location>
        <topology evidence="1">Multi-pass membrane protein</topology>
    </subcellularLocation>
</comment>
<keyword evidence="4 9" id="KW-0812">Transmembrane</keyword>
<evidence type="ECO:0000256" key="8">
    <source>
        <dbReference type="ARBA" id="ARBA00045204"/>
    </source>
</evidence>
<evidence type="ECO:0000256" key="6">
    <source>
        <dbReference type="ARBA" id="ARBA00022989"/>
    </source>
</evidence>
<keyword evidence="7 9" id="KW-0472">Membrane</keyword>
<dbReference type="InterPro" id="IPR009542">
    <property type="entry name" value="Spc1/SPCS1"/>
</dbReference>
<proteinExistence type="inferred from homology"/>
<accession>R0MPI8</accession>
<dbReference type="GO" id="GO:0005787">
    <property type="term" value="C:signal peptidase complex"/>
    <property type="evidence" value="ECO:0007669"/>
    <property type="project" value="InterPro"/>
</dbReference>
<evidence type="ECO:0000256" key="5">
    <source>
        <dbReference type="ARBA" id="ARBA00022824"/>
    </source>
</evidence>
<dbReference type="AlphaFoldDB" id="R0MPI8"/>
<dbReference type="GO" id="GO:0045047">
    <property type="term" value="P:protein targeting to ER"/>
    <property type="evidence" value="ECO:0007669"/>
    <property type="project" value="TreeGrafter"/>
</dbReference>
<dbReference type="STRING" id="578461.R0MPI8"/>
<reference evidence="10 11" key="1">
    <citation type="journal article" date="2013" name="BMC Genomics">
        <title>Comparative genomics of parasitic silkworm microsporidia reveal an association between genome expansion and host adaptation.</title>
        <authorList>
            <person name="Pan G."/>
            <person name="Xu J."/>
            <person name="Li T."/>
            <person name="Xia Q."/>
            <person name="Liu S.L."/>
            <person name="Zhang G."/>
            <person name="Li S."/>
            <person name="Li C."/>
            <person name="Liu H."/>
            <person name="Yang L."/>
            <person name="Liu T."/>
            <person name="Zhang X."/>
            <person name="Wu Z."/>
            <person name="Fan W."/>
            <person name="Dang X."/>
            <person name="Xiang H."/>
            <person name="Tao M."/>
            <person name="Li Y."/>
            <person name="Hu J."/>
            <person name="Li Z."/>
            <person name="Lin L."/>
            <person name="Luo J."/>
            <person name="Geng L."/>
            <person name="Wang L."/>
            <person name="Long M."/>
            <person name="Wan Y."/>
            <person name="He N."/>
            <person name="Zhang Z."/>
            <person name="Lu C."/>
            <person name="Keeling P.J."/>
            <person name="Wang J."/>
            <person name="Xiang Z."/>
            <person name="Zhou Z."/>
        </authorList>
    </citation>
    <scope>NUCLEOTIDE SEQUENCE [LARGE SCALE GENOMIC DNA]</scope>
    <source>
        <strain evidence="11">CQ1 / CVCC 102059</strain>
    </source>
</reference>
<dbReference type="OrthoDB" id="263893at2759"/>
<keyword evidence="11" id="KW-1185">Reference proteome</keyword>
<feature type="transmembrane region" description="Helical" evidence="9">
    <location>
        <begin position="53"/>
        <end position="71"/>
    </location>
</feature>
<evidence type="ECO:0000256" key="1">
    <source>
        <dbReference type="ARBA" id="ARBA00004477"/>
    </source>
</evidence>
<evidence type="ECO:0000313" key="10">
    <source>
        <dbReference type="EMBL" id="EOB14783.1"/>
    </source>
</evidence>
<comment type="similarity">
    <text evidence="2">Belongs to the SPCS1 family.</text>
</comment>
<protein>
    <recommendedName>
        <fullName evidence="3">Signal peptidase complex subunit 1</fullName>
    </recommendedName>
</protein>
<dbReference type="OMA" id="YYGQDLA"/>
<evidence type="ECO:0000256" key="9">
    <source>
        <dbReference type="SAM" id="Phobius"/>
    </source>
</evidence>
<comment type="function">
    <text evidence="8">Component of the signal peptidase complex (SPC) which catalyzes the cleavage of N-terminal signal sequences from nascent proteins as they are translocated into the lumen of the endoplasmic reticulum. Dispensable for SPC enzymatic activity.</text>
</comment>
<evidence type="ECO:0000256" key="2">
    <source>
        <dbReference type="ARBA" id="ARBA00005245"/>
    </source>
</evidence>
<dbReference type="PANTHER" id="PTHR13202">
    <property type="entry name" value="MICROSOMAL SIGNAL PEPTIDASE 12 KDA SUBUNIT"/>
    <property type="match status" value="1"/>
</dbReference>
<feature type="transmembrane region" description="Helical" evidence="9">
    <location>
        <begin position="77"/>
        <end position="100"/>
    </location>
</feature>
<gene>
    <name evidence="10" type="ORF">NBO_16g0068</name>
</gene>
<dbReference type="Pfam" id="PF06645">
    <property type="entry name" value="SPC12"/>
    <property type="match status" value="1"/>
</dbReference>
<evidence type="ECO:0000256" key="7">
    <source>
        <dbReference type="ARBA" id="ARBA00023136"/>
    </source>
</evidence>
<keyword evidence="5" id="KW-0256">Endoplasmic reticulum</keyword>
<dbReference type="PANTHER" id="PTHR13202:SF0">
    <property type="entry name" value="SIGNAL PEPTIDASE COMPLEX SUBUNIT 1"/>
    <property type="match status" value="1"/>
</dbReference>
<dbReference type="EMBL" id="KB908924">
    <property type="protein sequence ID" value="EOB14783.1"/>
    <property type="molecule type" value="Genomic_DNA"/>
</dbReference>
<dbReference type="Proteomes" id="UP000016927">
    <property type="component" value="Unassembled WGS sequence"/>
</dbReference>
<organism evidence="10 11">
    <name type="scientific">Nosema bombycis (strain CQ1 / CVCC 102059)</name>
    <name type="common">Microsporidian parasite</name>
    <name type="synonym">Pebrine of silkworm</name>
    <dbReference type="NCBI Taxonomy" id="578461"/>
    <lineage>
        <taxon>Eukaryota</taxon>
        <taxon>Fungi</taxon>
        <taxon>Fungi incertae sedis</taxon>
        <taxon>Microsporidia</taxon>
        <taxon>Nosematidae</taxon>
        <taxon>Nosema</taxon>
    </lineage>
</organism>
<dbReference type="GO" id="GO:0006465">
    <property type="term" value="P:signal peptide processing"/>
    <property type="evidence" value="ECO:0007669"/>
    <property type="project" value="InterPro"/>
</dbReference>
<keyword evidence="6 9" id="KW-1133">Transmembrane helix</keyword>
<evidence type="ECO:0000256" key="3">
    <source>
        <dbReference type="ARBA" id="ARBA00017059"/>
    </source>
</evidence>
<evidence type="ECO:0000256" key="4">
    <source>
        <dbReference type="ARBA" id="ARBA00022692"/>
    </source>
</evidence>
<dbReference type="VEuPathDB" id="MicrosporidiaDB:NBO_16g0068"/>